<comment type="cofactor">
    <cofactor evidence="1">
        <name>Mg(2+)</name>
        <dbReference type="ChEBI" id="CHEBI:18420"/>
    </cofactor>
</comment>
<keyword evidence="7" id="KW-0460">Magnesium</keyword>
<gene>
    <name evidence="10" type="ORF">UFOPK2754_00950</name>
</gene>
<reference evidence="10" key="1">
    <citation type="submission" date="2020-05" db="EMBL/GenBank/DDBJ databases">
        <authorList>
            <person name="Chiriac C."/>
            <person name="Salcher M."/>
            <person name="Ghai R."/>
            <person name="Kavagutti S V."/>
        </authorList>
    </citation>
    <scope>NUCLEOTIDE SEQUENCE</scope>
</reference>
<evidence type="ECO:0000256" key="2">
    <source>
        <dbReference type="ARBA" id="ARBA00022679"/>
    </source>
</evidence>
<keyword evidence="2" id="KW-0808">Transferase</keyword>
<evidence type="ECO:0000256" key="7">
    <source>
        <dbReference type="ARBA" id="ARBA00022842"/>
    </source>
</evidence>
<evidence type="ECO:0000256" key="3">
    <source>
        <dbReference type="ARBA" id="ARBA00022694"/>
    </source>
</evidence>
<dbReference type="SUPFAM" id="SSF81891">
    <property type="entry name" value="Poly A polymerase C-terminal region-like"/>
    <property type="match status" value="1"/>
</dbReference>
<dbReference type="GO" id="GO:0000166">
    <property type="term" value="F:nucleotide binding"/>
    <property type="evidence" value="ECO:0007669"/>
    <property type="project" value="UniProtKB-KW"/>
</dbReference>
<evidence type="ECO:0000256" key="5">
    <source>
        <dbReference type="ARBA" id="ARBA00022723"/>
    </source>
</evidence>
<keyword evidence="6" id="KW-0547">Nucleotide-binding</keyword>
<evidence type="ECO:0000259" key="8">
    <source>
        <dbReference type="Pfam" id="PF01743"/>
    </source>
</evidence>
<evidence type="ECO:0000313" key="10">
    <source>
        <dbReference type="EMBL" id="CAB4737865.1"/>
    </source>
</evidence>
<dbReference type="GO" id="GO:0046872">
    <property type="term" value="F:metal ion binding"/>
    <property type="evidence" value="ECO:0007669"/>
    <property type="project" value="UniProtKB-KW"/>
</dbReference>
<dbReference type="InterPro" id="IPR002646">
    <property type="entry name" value="PolA_pol_head_dom"/>
</dbReference>
<dbReference type="GO" id="GO:0000049">
    <property type="term" value="F:tRNA binding"/>
    <property type="evidence" value="ECO:0007669"/>
    <property type="project" value="TreeGrafter"/>
</dbReference>
<feature type="domain" description="tRNA nucleotidyltransferase/poly(A) polymerase RNA and SrmB- binding" evidence="9">
    <location>
        <begin position="177"/>
        <end position="236"/>
    </location>
</feature>
<dbReference type="AlphaFoldDB" id="A0A6J6ST85"/>
<name>A0A6J6ST85_9ZZZZ</name>
<evidence type="ECO:0000256" key="6">
    <source>
        <dbReference type="ARBA" id="ARBA00022741"/>
    </source>
</evidence>
<evidence type="ECO:0000259" key="9">
    <source>
        <dbReference type="Pfam" id="PF12627"/>
    </source>
</evidence>
<dbReference type="EMBL" id="CAEZYR010000026">
    <property type="protein sequence ID" value="CAB4737865.1"/>
    <property type="molecule type" value="Genomic_DNA"/>
</dbReference>
<dbReference type="InterPro" id="IPR043519">
    <property type="entry name" value="NT_sf"/>
</dbReference>
<proteinExistence type="predicted"/>
<keyword evidence="3" id="KW-0819">tRNA processing</keyword>
<dbReference type="GO" id="GO:0008033">
    <property type="term" value="P:tRNA processing"/>
    <property type="evidence" value="ECO:0007669"/>
    <property type="project" value="UniProtKB-KW"/>
</dbReference>
<accession>A0A6J6ST85</accession>
<dbReference type="PANTHER" id="PTHR46173:SF1">
    <property type="entry name" value="CCA TRNA NUCLEOTIDYLTRANSFERASE 1, MITOCHONDRIAL"/>
    <property type="match status" value="1"/>
</dbReference>
<feature type="domain" description="Poly A polymerase head" evidence="8">
    <location>
        <begin position="24"/>
        <end position="149"/>
    </location>
</feature>
<dbReference type="SUPFAM" id="SSF81301">
    <property type="entry name" value="Nucleotidyltransferase"/>
    <property type="match status" value="1"/>
</dbReference>
<dbReference type="CDD" id="cd05398">
    <property type="entry name" value="NT_ClassII-CCAase"/>
    <property type="match status" value="1"/>
</dbReference>
<keyword evidence="4" id="KW-0548">Nucleotidyltransferase</keyword>
<keyword evidence="5" id="KW-0479">Metal-binding</keyword>
<dbReference type="Pfam" id="PF01743">
    <property type="entry name" value="PolyA_pol"/>
    <property type="match status" value="1"/>
</dbReference>
<dbReference type="InterPro" id="IPR050264">
    <property type="entry name" value="Bact_CCA-adding_enz_type3_sf"/>
</dbReference>
<dbReference type="InterPro" id="IPR032828">
    <property type="entry name" value="PolyA_RNA-bd"/>
</dbReference>
<evidence type="ECO:0000256" key="4">
    <source>
        <dbReference type="ARBA" id="ARBA00022695"/>
    </source>
</evidence>
<organism evidence="10">
    <name type="scientific">freshwater metagenome</name>
    <dbReference type="NCBI Taxonomy" id="449393"/>
    <lineage>
        <taxon>unclassified sequences</taxon>
        <taxon>metagenomes</taxon>
        <taxon>ecological metagenomes</taxon>
    </lineage>
</organism>
<dbReference type="GO" id="GO:0016779">
    <property type="term" value="F:nucleotidyltransferase activity"/>
    <property type="evidence" value="ECO:0007669"/>
    <property type="project" value="UniProtKB-KW"/>
</dbReference>
<protein>
    <submittedName>
        <fullName evidence="10">Unannotated protein</fullName>
    </submittedName>
</protein>
<dbReference type="Gene3D" id="3.30.460.10">
    <property type="entry name" value="Beta Polymerase, domain 2"/>
    <property type="match status" value="1"/>
</dbReference>
<sequence length="443" mass="49280">MISSELLEIVRPLAVHFRTSGFQLFLVGGIVRDEQLRAGSWVDIDLATDALPADTKRLVAPFSSAVWTQGERFGTIGCRIDAHEFEITTFRGDEYEPESRKPMVAFTPSIDRDLARRDFTINAMAVDAETGELHDPFGGRHDLETRVLRTPLGADTSFSDDPLRMLRAARFHARFDLALAPDIEEAIDRQRDRLTIVSAERVRGELHKLFTGPNASRGLAFLVAHRLLDRWIPELAGLRATYDPAHGGIDALAHTFAVIDALTPDPLLRMTALLHDLAKVDRLDDHATRGATLAVQRLRGLRHAEHDVRDASRIIEHHDRIHAHVGDWSAADVRRVIVDCGSTLDRLVELSWANAAARRGDLAANCRAQVEAFVRVRAVLGDEHDDLGPELDGRQIMDVLDIGPGRAVGEAQAFLQELRLRDGLVGEALATQVLLEWWRARQG</sequence>
<dbReference type="Pfam" id="PF12627">
    <property type="entry name" value="PolyA_pol_RNAbd"/>
    <property type="match status" value="1"/>
</dbReference>
<dbReference type="PANTHER" id="PTHR46173">
    <property type="entry name" value="CCA TRNA NUCLEOTIDYLTRANSFERASE 1, MITOCHONDRIAL"/>
    <property type="match status" value="1"/>
</dbReference>
<evidence type="ECO:0000256" key="1">
    <source>
        <dbReference type="ARBA" id="ARBA00001946"/>
    </source>
</evidence>
<dbReference type="Gene3D" id="1.10.3090.10">
    <property type="entry name" value="cca-adding enzyme, domain 2"/>
    <property type="match status" value="1"/>
</dbReference>